<dbReference type="KEGG" id="dov:DSCO28_31280"/>
<organism evidence="2 3">
    <name type="scientific">Desulfosarcina ovata subsp. sediminis</name>
    <dbReference type="NCBI Taxonomy" id="885957"/>
    <lineage>
        <taxon>Bacteria</taxon>
        <taxon>Pseudomonadati</taxon>
        <taxon>Thermodesulfobacteriota</taxon>
        <taxon>Desulfobacteria</taxon>
        <taxon>Desulfobacterales</taxon>
        <taxon>Desulfosarcinaceae</taxon>
        <taxon>Desulfosarcina</taxon>
    </lineage>
</organism>
<evidence type="ECO:0000313" key="3">
    <source>
        <dbReference type="Proteomes" id="UP000425960"/>
    </source>
</evidence>
<feature type="transmembrane region" description="Helical" evidence="1">
    <location>
        <begin position="72"/>
        <end position="90"/>
    </location>
</feature>
<evidence type="ECO:0000256" key="1">
    <source>
        <dbReference type="SAM" id="Phobius"/>
    </source>
</evidence>
<gene>
    <name evidence="2" type="ORF">DSCO28_31280</name>
</gene>
<dbReference type="EMBL" id="AP021876">
    <property type="protein sequence ID" value="BBO82562.1"/>
    <property type="molecule type" value="Genomic_DNA"/>
</dbReference>
<sequence>MEAEKWVDYDYQRLRLMVELGDYNSGEAARELRFIQERGRELFPDAHVLLIGSISQFTVMQDYVTWGQVKSFFIALCVIDLLMTVVFGNLKTGLIGSMVVKDSMTACGGPIPNRGSGCLVRRVRKSMPWKNRMMRSWASRLMFLQ</sequence>
<keyword evidence="1" id="KW-0812">Transmembrane</keyword>
<reference evidence="2 3" key="1">
    <citation type="submission" date="2019-11" db="EMBL/GenBank/DDBJ databases">
        <title>Comparative genomics of hydrocarbon-degrading Desulfosarcina strains.</title>
        <authorList>
            <person name="Watanabe M."/>
            <person name="Kojima H."/>
            <person name="Fukui M."/>
        </authorList>
    </citation>
    <scope>NUCLEOTIDE SEQUENCE [LARGE SCALE GENOMIC DNA]</scope>
    <source>
        <strain evidence="2 3">28bB2T</strain>
    </source>
</reference>
<keyword evidence="1" id="KW-1133">Transmembrane helix</keyword>
<keyword evidence="1" id="KW-0472">Membrane</keyword>
<protein>
    <recommendedName>
        <fullName evidence="4">Membrane transport protein MMPL domain-containing protein</fullName>
    </recommendedName>
</protein>
<accession>A0A5K7ZK68</accession>
<name>A0A5K7ZK68_9BACT</name>
<proteinExistence type="predicted"/>
<evidence type="ECO:0000313" key="2">
    <source>
        <dbReference type="EMBL" id="BBO82562.1"/>
    </source>
</evidence>
<dbReference type="Proteomes" id="UP000425960">
    <property type="component" value="Chromosome"/>
</dbReference>
<dbReference type="AlphaFoldDB" id="A0A5K7ZK68"/>
<evidence type="ECO:0008006" key="4">
    <source>
        <dbReference type="Google" id="ProtNLM"/>
    </source>
</evidence>